<evidence type="ECO:0000313" key="2">
    <source>
        <dbReference type="EMBL" id="MPN22351.1"/>
    </source>
</evidence>
<dbReference type="SUPFAM" id="SSF58104">
    <property type="entry name" value="Methyl-accepting chemotaxis protein (MCP) signaling domain"/>
    <property type="match status" value="1"/>
</dbReference>
<gene>
    <name evidence="2" type="ORF">SDC9_169734</name>
</gene>
<accession>A0A645G647</accession>
<name>A0A645G647_9ZZZZ</name>
<organism evidence="2">
    <name type="scientific">bioreactor metagenome</name>
    <dbReference type="NCBI Taxonomy" id="1076179"/>
    <lineage>
        <taxon>unclassified sequences</taxon>
        <taxon>metagenomes</taxon>
        <taxon>ecological metagenomes</taxon>
    </lineage>
</organism>
<reference evidence="2" key="1">
    <citation type="submission" date="2019-08" db="EMBL/GenBank/DDBJ databases">
        <authorList>
            <person name="Kucharzyk K."/>
            <person name="Murdoch R.W."/>
            <person name="Higgins S."/>
            <person name="Loffler F."/>
        </authorList>
    </citation>
    <scope>NUCLEOTIDE SEQUENCE</scope>
</reference>
<proteinExistence type="predicted"/>
<dbReference type="PANTHER" id="PTHR43531">
    <property type="entry name" value="PROTEIN ICFG"/>
    <property type="match status" value="1"/>
</dbReference>
<keyword evidence="1" id="KW-0145">Chemotaxis</keyword>
<dbReference type="GO" id="GO:0006935">
    <property type="term" value="P:chemotaxis"/>
    <property type="evidence" value="ECO:0007669"/>
    <property type="project" value="UniProtKB-KW"/>
</dbReference>
<dbReference type="EMBL" id="VSSQ01070565">
    <property type="protein sequence ID" value="MPN22351.1"/>
    <property type="molecule type" value="Genomic_DNA"/>
</dbReference>
<dbReference type="AlphaFoldDB" id="A0A645G647"/>
<dbReference type="GO" id="GO:0005886">
    <property type="term" value="C:plasma membrane"/>
    <property type="evidence" value="ECO:0007669"/>
    <property type="project" value="TreeGrafter"/>
</dbReference>
<sequence length="94" mass="10328">MLVKTNIEEIDRSSAEQAVAISQITLGVDQVSVVVQTNSATAEQSAAASQELFDQSEKLHKEIIKFKLRVDSCEDAMSPEQNPVIEITDDSSKY</sequence>
<protein>
    <recommendedName>
        <fullName evidence="3">Methyl-accepting chemotaxis protein IV</fullName>
    </recommendedName>
</protein>
<evidence type="ECO:0008006" key="3">
    <source>
        <dbReference type="Google" id="ProtNLM"/>
    </source>
</evidence>
<dbReference type="InterPro" id="IPR051310">
    <property type="entry name" value="MCP_chemotaxis"/>
</dbReference>
<comment type="caution">
    <text evidence="2">The sequence shown here is derived from an EMBL/GenBank/DDBJ whole genome shotgun (WGS) entry which is preliminary data.</text>
</comment>
<dbReference type="PANTHER" id="PTHR43531:SF11">
    <property type="entry name" value="METHYL-ACCEPTING CHEMOTAXIS PROTEIN 3"/>
    <property type="match status" value="1"/>
</dbReference>
<dbReference type="GO" id="GO:0004888">
    <property type="term" value="F:transmembrane signaling receptor activity"/>
    <property type="evidence" value="ECO:0007669"/>
    <property type="project" value="TreeGrafter"/>
</dbReference>
<evidence type="ECO:0000256" key="1">
    <source>
        <dbReference type="ARBA" id="ARBA00022500"/>
    </source>
</evidence>
<dbReference type="Gene3D" id="1.10.287.950">
    <property type="entry name" value="Methyl-accepting chemotaxis protein"/>
    <property type="match status" value="1"/>
</dbReference>